<sequence length="111" mass="13030">MARTRKDFARYSRPVLKTRRWQVLRHQILERDGWKCRCCGERRRLEVDHVQPVRNAPERAFDPANLQVLCAGCHTRKTRIECGHKPPDPKRQAWREAVADLAAETETPAME</sequence>
<dbReference type="Gene3D" id="1.10.30.50">
    <property type="match status" value="1"/>
</dbReference>
<dbReference type="Proteomes" id="UP001247754">
    <property type="component" value="Unassembled WGS sequence"/>
</dbReference>
<organism evidence="6 7">
    <name type="scientific">Ruixingdingia sedimenti</name>
    <dbReference type="NCBI Taxonomy" id="3073604"/>
    <lineage>
        <taxon>Bacteria</taxon>
        <taxon>Pseudomonadati</taxon>
        <taxon>Pseudomonadota</taxon>
        <taxon>Alphaproteobacteria</taxon>
        <taxon>Rhodobacterales</taxon>
        <taxon>Paracoccaceae</taxon>
        <taxon>Ruixingdingia</taxon>
    </lineage>
</organism>
<dbReference type="PANTHER" id="PTHR41286">
    <property type="entry name" value="HNH NUCLEASE YAJD-RELATED"/>
    <property type="match status" value="1"/>
</dbReference>
<comment type="caution">
    <text evidence="6">The sequence shown here is derived from an EMBL/GenBank/DDBJ whole genome shotgun (WGS) entry which is preliminary data.</text>
</comment>
<protein>
    <recommendedName>
        <fullName evidence="4">Putative HNH nuclease YajD</fullName>
    </recommendedName>
</protein>
<dbReference type="PANTHER" id="PTHR41286:SF1">
    <property type="entry name" value="HNH NUCLEASE YAJD-RELATED"/>
    <property type="match status" value="1"/>
</dbReference>
<evidence type="ECO:0000256" key="1">
    <source>
        <dbReference type="ARBA" id="ARBA00022722"/>
    </source>
</evidence>
<evidence type="ECO:0000256" key="4">
    <source>
        <dbReference type="ARBA" id="ARBA00040194"/>
    </source>
</evidence>
<dbReference type="RefSeq" id="WP_054301044.1">
    <property type="nucleotide sequence ID" value="NZ_JAVKPH010000003.1"/>
</dbReference>
<keyword evidence="7" id="KW-1185">Reference proteome</keyword>
<evidence type="ECO:0000313" key="7">
    <source>
        <dbReference type="Proteomes" id="UP001247754"/>
    </source>
</evidence>
<keyword evidence="6" id="KW-0255">Endonuclease</keyword>
<dbReference type="GO" id="GO:0004519">
    <property type="term" value="F:endonuclease activity"/>
    <property type="evidence" value="ECO:0007669"/>
    <property type="project" value="UniProtKB-KW"/>
</dbReference>
<dbReference type="InterPro" id="IPR002711">
    <property type="entry name" value="HNH"/>
</dbReference>
<evidence type="ECO:0000256" key="2">
    <source>
        <dbReference type="ARBA" id="ARBA00022801"/>
    </source>
</evidence>
<comment type="similarity">
    <text evidence="3">Belongs to the HNH nuclease family.</text>
</comment>
<name>A0ABU1F4N4_9RHOB</name>
<dbReference type="EMBL" id="JAVKPH010000003">
    <property type="protein sequence ID" value="MDR5651836.1"/>
    <property type="molecule type" value="Genomic_DNA"/>
</dbReference>
<evidence type="ECO:0000313" key="6">
    <source>
        <dbReference type="EMBL" id="MDR5651836.1"/>
    </source>
</evidence>
<feature type="domain" description="HNH nuclease" evidence="5">
    <location>
        <begin position="23"/>
        <end position="75"/>
    </location>
</feature>
<dbReference type="Pfam" id="PF01844">
    <property type="entry name" value="HNH"/>
    <property type="match status" value="1"/>
</dbReference>
<dbReference type="SMART" id="SM00507">
    <property type="entry name" value="HNHc"/>
    <property type="match status" value="1"/>
</dbReference>
<gene>
    <name evidence="6" type="ORF">RGD00_04435</name>
</gene>
<dbReference type="InterPro" id="IPR003615">
    <property type="entry name" value="HNH_nuc"/>
</dbReference>
<evidence type="ECO:0000256" key="3">
    <source>
        <dbReference type="ARBA" id="ARBA00038412"/>
    </source>
</evidence>
<reference evidence="6 7" key="1">
    <citation type="submission" date="2023-09" db="EMBL/GenBank/DDBJ databases">
        <title>Xinfangfangia sedmenti sp. nov., isolated the sedment.</title>
        <authorList>
            <person name="Xu L."/>
        </authorList>
    </citation>
    <scope>NUCLEOTIDE SEQUENCE [LARGE SCALE GENOMIC DNA]</scope>
    <source>
        <strain evidence="6 7">LG-4</strain>
    </source>
</reference>
<keyword evidence="1" id="KW-0540">Nuclease</keyword>
<accession>A0ABU1F4N4</accession>
<proteinExistence type="inferred from homology"/>
<evidence type="ECO:0000259" key="5">
    <source>
        <dbReference type="SMART" id="SM00507"/>
    </source>
</evidence>
<keyword evidence="2" id="KW-0378">Hydrolase</keyword>
<dbReference type="CDD" id="cd00085">
    <property type="entry name" value="HNHc"/>
    <property type="match status" value="1"/>
</dbReference>